<accession>A0A7E4VBA6</accession>
<name>A0A7E4VBA6_PANRE</name>
<reference evidence="3" key="2">
    <citation type="submission" date="2020-10" db="UniProtKB">
        <authorList>
            <consortium name="WormBaseParasite"/>
        </authorList>
    </citation>
    <scope>IDENTIFICATION</scope>
</reference>
<proteinExistence type="predicted"/>
<evidence type="ECO:0000313" key="3">
    <source>
        <dbReference type="WBParaSite" id="Pan_g18751.t1"/>
    </source>
</evidence>
<reference evidence="2" key="1">
    <citation type="journal article" date="2013" name="Genetics">
        <title>The draft genome and transcriptome of Panagrellus redivivus are shaped by the harsh demands of a free-living lifestyle.</title>
        <authorList>
            <person name="Srinivasan J."/>
            <person name="Dillman A.R."/>
            <person name="Macchietto M.G."/>
            <person name="Heikkinen L."/>
            <person name="Lakso M."/>
            <person name="Fracchia K.M."/>
            <person name="Antoshechkin I."/>
            <person name="Mortazavi A."/>
            <person name="Wong G."/>
            <person name="Sternberg P.W."/>
        </authorList>
    </citation>
    <scope>NUCLEOTIDE SEQUENCE [LARGE SCALE GENOMIC DNA]</scope>
    <source>
        <strain evidence="2">MT8872</strain>
    </source>
</reference>
<dbReference type="WBParaSite" id="Pan_g18751.t1">
    <property type="protein sequence ID" value="Pan_g18751.t1"/>
    <property type="gene ID" value="Pan_g18751"/>
</dbReference>
<keyword evidence="2" id="KW-1185">Reference proteome</keyword>
<evidence type="ECO:0000313" key="2">
    <source>
        <dbReference type="Proteomes" id="UP000492821"/>
    </source>
</evidence>
<dbReference type="Proteomes" id="UP000492821">
    <property type="component" value="Unassembled WGS sequence"/>
</dbReference>
<organism evidence="2 3">
    <name type="scientific">Panagrellus redivivus</name>
    <name type="common">Microworm</name>
    <dbReference type="NCBI Taxonomy" id="6233"/>
    <lineage>
        <taxon>Eukaryota</taxon>
        <taxon>Metazoa</taxon>
        <taxon>Ecdysozoa</taxon>
        <taxon>Nematoda</taxon>
        <taxon>Chromadorea</taxon>
        <taxon>Rhabditida</taxon>
        <taxon>Tylenchina</taxon>
        <taxon>Panagrolaimomorpha</taxon>
        <taxon>Panagrolaimoidea</taxon>
        <taxon>Panagrolaimidae</taxon>
        <taxon>Panagrellus</taxon>
    </lineage>
</organism>
<evidence type="ECO:0000256" key="1">
    <source>
        <dbReference type="SAM" id="SignalP"/>
    </source>
</evidence>
<sequence>MKTCCVLFLFLGIFVITDGYLWRGDLGGGGSVSGYGCRMGQMRMPLRAHRPRYSFYNYGTNRYYNPNSPSRQVEFPVPSSTPFSRSGFLYRRPMRPRNFFMGGSRAAYGRSCGCACRNRWG</sequence>
<feature type="signal peptide" evidence="1">
    <location>
        <begin position="1"/>
        <end position="19"/>
    </location>
</feature>
<feature type="chain" id="PRO_5028863331" evidence="1">
    <location>
        <begin position="20"/>
        <end position="121"/>
    </location>
</feature>
<protein>
    <submittedName>
        <fullName evidence="3">Uncharacterized protein</fullName>
    </submittedName>
</protein>
<dbReference type="AlphaFoldDB" id="A0A7E4VBA6"/>
<keyword evidence="1" id="KW-0732">Signal</keyword>